<keyword evidence="1" id="KW-0812">Transmembrane</keyword>
<dbReference type="KEGG" id="tng:GSTEN00010837G001"/>
<evidence type="ECO:0000256" key="1">
    <source>
        <dbReference type="SAM" id="Phobius"/>
    </source>
</evidence>
<organism evidence="2">
    <name type="scientific">Tetraodon nigroviridis</name>
    <name type="common">Spotted green pufferfish</name>
    <name type="synonym">Chelonodon nigroviridis</name>
    <dbReference type="NCBI Taxonomy" id="99883"/>
    <lineage>
        <taxon>Eukaryota</taxon>
        <taxon>Metazoa</taxon>
        <taxon>Chordata</taxon>
        <taxon>Craniata</taxon>
        <taxon>Vertebrata</taxon>
        <taxon>Euteleostomi</taxon>
        <taxon>Actinopterygii</taxon>
        <taxon>Neopterygii</taxon>
        <taxon>Teleostei</taxon>
        <taxon>Neoteleostei</taxon>
        <taxon>Acanthomorphata</taxon>
        <taxon>Eupercaria</taxon>
        <taxon>Tetraodontiformes</taxon>
        <taxon>Tetradontoidea</taxon>
        <taxon>Tetraodontidae</taxon>
        <taxon>Tetraodon</taxon>
    </lineage>
</organism>
<reference evidence="2" key="2">
    <citation type="submission" date="2004-02" db="EMBL/GenBank/DDBJ databases">
        <authorList>
            <consortium name="Genoscope"/>
            <consortium name="Whitehead Institute Centre for Genome Research"/>
        </authorList>
    </citation>
    <scope>NUCLEOTIDE SEQUENCE</scope>
</reference>
<dbReference type="AlphaFoldDB" id="Q4SXI7"/>
<name>Q4SXI7_TETNG</name>
<proteinExistence type="predicted"/>
<feature type="non-terminal residue" evidence="2">
    <location>
        <position position="1"/>
    </location>
</feature>
<dbReference type="EMBL" id="CAAE01012398">
    <property type="protein sequence ID" value="CAF94645.1"/>
    <property type="molecule type" value="Genomic_DNA"/>
</dbReference>
<sequence>CQRGEACERLPLHYCKSGKTFFLFVVLCFGETCLLCSITDVYNSISQLHTVDRSSKKMFSM</sequence>
<protein>
    <submittedName>
        <fullName evidence="2">Chromosome undetermined SCAF12398, whole genome shotgun sequence</fullName>
    </submittedName>
</protein>
<keyword evidence="1" id="KW-1133">Transmembrane helix</keyword>
<evidence type="ECO:0000313" key="2">
    <source>
        <dbReference type="EMBL" id="CAF94645.1"/>
    </source>
</evidence>
<keyword evidence="1" id="KW-0472">Membrane</keyword>
<feature type="transmembrane region" description="Helical" evidence="1">
    <location>
        <begin position="21"/>
        <end position="42"/>
    </location>
</feature>
<accession>Q4SXI7</accession>
<gene>
    <name evidence="2" type="ORF">GSTENG00010837001</name>
</gene>
<reference evidence="2" key="1">
    <citation type="journal article" date="2004" name="Nature">
        <title>Genome duplication in the teleost fish Tetraodon nigroviridis reveals the early vertebrate proto-karyotype.</title>
        <authorList>
            <person name="Jaillon O."/>
            <person name="Aury J.-M."/>
            <person name="Brunet F."/>
            <person name="Petit J.-L."/>
            <person name="Stange-Thomann N."/>
            <person name="Mauceli E."/>
            <person name="Bouneau L."/>
            <person name="Fischer C."/>
            <person name="Ozouf-Costaz C."/>
            <person name="Bernot A."/>
            <person name="Nicaud S."/>
            <person name="Jaffe D."/>
            <person name="Fisher S."/>
            <person name="Lutfalla G."/>
            <person name="Dossat C."/>
            <person name="Segurens B."/>
            <person name="Dasilva C."/>
            <person name="Salanoubat M."/>
            <person name="Levy M."/>
            <person name="Boudet N."/>
            <person name="Castellano S."/>
            <person name="Anthouard V."/>
            <person name="Jubin C."/>
            <person name="Castelli V."/>
            <person name="Katinka M."/>
            <person name="Vacherie B."/>
            <person name="Biemont C."/>
            <person name="Skalli Z."/>
            <person name="Cattolico L."/>
            <person name="Poulain J."/>
            <person name="De Berardinis V."/>
            <person name="Cruaud C."/>
            <person name="Duprat S."/>
            <person name="Brottier P."/>
            <person name="Coutanceau J.-P."/>
            <person name="Gouzy J."/>
            <person name="Parra G."/>
            <person name="Lardier G."/>
            <person name="Chapple C."/>
            <person name="McKernan K.J."/>
            <person name="McEwan P."/>
            <person name="Bosak S."/>
            <person name="Kellis M."/>
            <person name="Volff J.-N."/>
            <person name="Guigo R."/>
            <person name="Zody M.C."/>
            <person name="Mesirov J."/>
            <person name="Lindblad-Toh K."/>
            <person name="Birren B."/>
            <person name="Nusbaum C."/>
            <person name="Kahn D."/>
            <person name="Robinson-Rechavi M."/>
            <person name="Laudet V."/>
            <person name="Schachter V."/>
            <person name="Quetier F."/>
            <person name="Saurin W."/>
            <person name="Scarpelli C."/>
            <person name="Wincker P."/>
            <person name="Lander E.S."/>
            <person name="Weissenbach J."/>
            <person name="Roest Crollius H."/>
        </authorList>
    </citation>
    <scope>NUCLEOTIDE SEQUENCE [LARGE SCALE GENOMIC DNA]</scope>
</reference>